<sequence length="434" mass="48477">MVGIVLVATILVVAICQICQIFNSGYIGTEFRTAFAIGRREGGGPEPIIIDRRDLTFTDFGWFHPDPEIAISTGRFKSSAVYVDAVTSHPRYNSSAWAMLSRNPDPNRPILAFIDVETCGETCWPVMCSWETSVDLENNRSGPLGYLDDRACDFIERALTSPAMASSDSRLVVLSCFPETPMKCMASEGDGYRNRSIFNKLVVVHQTAHKTEGVARNDMGIPPLSVKPVVLNATERDDITNCRLGNGTRPYLFSFKGRPRFAEFEEYFGPLHGTQGIYATFGSDHYTNDETNVSYSPNRKQINSNDTYMNLLRSSHFSGSPRGDCLYSYRFSEVLSAGAIPVVYADGWILPYTSDVVDWNDVAVLLPQGEVNRTVDILKSFSAERICEMHKKVLEFYDEYVIDSHGRLRGILKVLEGRLRNEVNFSFAPGDSPP</sequence>
<dbReference type="PANTHER" id="PTHR11062">
    <property type="entry name" value="EXOSTOSIN HEPARAN SULFATE GLYCOSYLTRANSFERASE -RELATED"/>
    <property type="match status" value="1"/>
</dbReference>
<dbReference type="Pfam" id="PF03016">
    <property type="entry name" value="Exostosin_GT47"/>
    <property type="match status" value="1"/>
</dbReference>
<protein>
    <recommendedName>
        <fullName evidence="3">Exostosin GT47 domain-containing protein</fullName>
    </recommendedName>
</protein>
<evidence type="ECO:0000256" key="2">
    <source>
        <dbReference type="SAM" id="SignalP"/>
    </source>
</evidence>
<feature type="signal peptide" evidence="2">
    <location>
        <begin position="1"/>
        <end position="16"/>
    </location>
</feature>
<evidence type="ECO:0000259" key="3">
    <source>
        <dbReference type="Pfam" id="PF03016"/>
    </source>
</evidence>
<organism evidence="4 5">
    <name type="scientific">Cyclostephanos tholiformis</name>
    <dbReference type="NCBI Taxonomy" id="382380"/>
    <lineage>
        <taxon>Eukaryota</taxon>
        <taxon>Sar</taxon>
        <taxon>Stramenopiles</taxon>
        <taxon>Ochrophyta</taxon>
        <taxon>Bacillariophyta</taxon>
        <taxon>Coscinodiscophyceae</taxon>
        <taxon>Thalassiosirophycidae</taxon>
        <taxon>Stephanodiscales</taxon>
        <taxon>Stephanodiscaceae</taxon>
        <taxon>Cyclostephanos</taxon>
    </lineage>
</organism>
<accession>A0ABD3SEZ3</accession>
<keyword evidence="5" id="KW-1185">Reference proteome</keyword>
<proteinExistence type="inferred from homology"/>
<evidence type="ECO:0000313" key="5">
    <source>
        <dbReference type="Proteomes" id="UP001530377"/>
    </source>
</evidence>
<comment type="caution">
    <text evidence="4">The sequence shown here is derived from an EMBL/GenBank/DDBJ whole genome shotgun (WGS) entry which is preliminary data.</text>
</comment>
<reference evidence="4 5" key="1">
    <citation type="submission" date="2024-10" db="EMBL/GenBank/DDBJ databases">
        <title>Updated reference genomes for cyclostephanoid diatoms.</title>
        <authorList>
            <person name="Roberts W.R."/>
            <person name="Alverson A.J."/>
        </authorList>
    </citation>
    <scope>NUCLEOTIDE SEQUENCE [LARGE SCALE GENOMIC DNA]</scope>
    <source>
        <strain evidence="4 5">AJA228-03</strain>
    </source>
</reference>
<evidence type="ECO:0000256" key="1">
    <source>
        <dbReference type="ARBA" id="ARBA00010271"/>
    </source>
</evidence>
<dbReference type="Proteomes" id="UP001530377">
    <property type="component" value="Unassembled WGS sequence"/>
</dbReference>
<gene>
    <name evidence="4" type="ORF">ACHAXA_005238</name>
</gene>
<dbReference type="EMBL" id="JALLPB020000048">
    <property type="protein sequence ID" value="KAL3823050.1"/>
    <property type="molecule type" value="Genomic_DNA"/>
</dbReference>
<dbReference type="InterPro" id="IPR040911">
    <property type="entry name" value="Exostosin_GT47"/>
</dbReference>
<feature type="chain" id="PRO_5044745491" description="Exostosin GT47 domain-containing protein" evidence="2">
    <location>
        <begin position="17"/>
        <end position="434"/>
    </location>
</feature>
<dbReference type="AlphaFoldDB" id="A0ABD3SEZ3"/>
<keyword evidence="2" id="KW-0732">Signal</keyword>
<comment type="similarity">
    <text evidence="1">Belongs to the glycosyltransferase 47 family.</text>
</comment>
<dbReference type="InterPro" id="IPR004263">
    <property type="entry name" value="Exostosin"/>
</dbReference>
<name>A0ABD3SEZ3_9STRA</name>
<evidence type="ECO:0000313" key="4">
    <source>
        <dbReference type="EMBL" id="KAL3823050.1"/>
    </source>
</evidence>
<feature type="domain" description="Exostosin GT47" evidence="3">
    <location>
        <begin position="207"/>
        <end position="380"/>
    </location>
</feature>